<keyword evidence="4" id="KW-1185">Reference proteome</keyword>
<feature type="domain" description="Gliding motility protein SprA N-terminal" evidence="2">
    <location>
        <begin position="93"/>
        <end position="376"/>
    </location>
</feature>
<evidence type="ECO:0000256" key="1">
    <source>
        <dbReference type="SAM" id="MobiDB-lite"/>
    </source>
</evidence>
<sequence>MPKLTFYIWFPAGILFSLVTLLSFAEAHTSTRMYVQQVPTTVPSDSTKKDSLPNIPRERKASFFSRDRYGDPFSNRLLSSPLQLSNPKSIQLQTEADSSGNVTIYEKIGDLDYRPANSMTFDQFSQYQDRRMARDYWQSKTAAADGKSEVTARGLIPKIYISPIFDRIFGGNYIDFKTNGFVNLDFAGRFQKVANPNIPVRQQSVPLFDFDQQVSLNAIGQVGEKMKVMANFDTKASFQYEQNLKLDYTGFEEDIIQKIEAGNVSMPVNSTLITGAQNLFGLKTQLRFGRLSVTGVAANQRASIDRVGVQGGVQTRRFELKVSEYEDNRHFFLSQFFRDNYERALRTIPTITSGVMITRMEVYVTNRNNNTQTLRNTVALLDLAETRENVYRPDFPVIGTPQTRGPASNEANGLFSNVITIPNIRQVDNAGSGLESRGLVRGTDFELLRSARRLAETEYNFHSQLGYISLNTPLRNDEILAVAYEYTYQGRKYKVGELMEDYQARNEDEVIVLKLLRPSTVRIDLPTWDLMMKNVYSLGNGQINKQGFQLRVIYKDDVTGIDNPSLQEGARTKDIPLVQVLKLDQLNPQGDPQIDGNFDFIEGITVDSRYGRIIFPVLEPFGSHLQTYFNPATEGNLISKYVFPTLYQSTKQEAQQIADKNKFFIKGSFQSSASNEFMLPAINADENSVIVTAGGVPLVNGQDYIVEGQRVRIVNESILNSGRPIDIQFEKNDLFNNQTRFLVGARAEYEVSKDFILGSTFMNLKERPLLRRVGLGNEPTNNSIFGLDANFRKESRILTALLDKLPLIQTKEPSTINISGEYARLSPGVAPLAQNNSFIDDFENAELPFDLGRTPHQTWALGSTPRLFPEYNSTNRNNAYRRAKLAWYTVDPIFYRRGGPNFPGNITEADMTNHYIRKVNPQEIFRNRAAFIAQLNESIFDLAYFPEERGLYNYNPDLNTDGTLKNPTGNYGAISRAMTNDIDFDNANIQYIEFWMMDPFIQGERGRVLDGKYNYDGSQRRGGDLFINLGSISEDIMRDSRHAFENGLPVEDTPAPGRTEIAENQWGRVTTKQFLNNAFENTAGSRARQDIGLDGLNSSTEATYFGDYLNQIPAGARQQIANDPSGDDFQYFLDPQFDSQDAKVLERYRKFNGMEGNSPEADNSELIRSATTLPNNEDLNKDNTISDLEEYYQYRISIRRQDMEVGRNNIVDRVTTKVDGEDVNWYLFRIPIREGYEKVGNINGFKSIRFMRMVLTNFAEPTVLRMAQYQLVSNQWRQYEESMFDRGIQQPIERYDAKFTLSTVNIEENGLGTSTTSPYVIPPGMPRDQDITTLNNRQLNEQSLKMCVEDLRDRDSRAAFKNVTLDLINYKRLKMFLHAETAEQNTRSGEISAFLRLGTDYSENYYEIEVPLTISQPSNADPAEVWPAENEIDVAFEDLINVKASRNVQNKSLVIPYAETIGRYTIRVIGNPDLSAVQTLMIGVRNPASPDQSPKTVCIWANELRSNGFDQEAGWAATGRISAKLADFATVTASIKHMTYGFGSIQQKISERARENTTLWDVSSNVNLDKLLPSSFGLKIPMFVSYERQNVKPRFNPLDPDMRLDVALDNLRDDRGQTRSSYRRLVEDNITRRSINFTNVQKVKLNPEAKTHFYDIENLSFTYAYSDIQQSNILTEQYLQKNYRTGLAYNYTSDAKPIEPFKKLTFLSSPYLKWLQEFNFSLTPKSVTVRGDLDRSFTKTQLRSADLTTIGILPMYEKSFLFNRLYDVKWNLTRSLVLDYSATANSVIDEPTGEINEDELRPGFTKRDSVLANLKRLGRMKNFSQRVTATYQIPLDKFPLTDFLNANIRYSAGYNWQAASQAAYDITLQEYQADSSLVRNFFGNTIQNNRQREIQGRIDLTRLYNKVKFLKNINTPPPAKPNTPPGQPQKQQTQAVQDTVKRPPELRALKSVVRMLMTARTINIQYGIEESTVLPGFLGNPRFFGLDSTFTYPGYGFILGSQDASVRKTLAEQGLLSRSPDLNEQFSQNFTENLNIRTALEPFRDFKIQLDAKRLKTIDYNEFYRAQVDEDTLTGIRTPILDAFGNPVYGSQNPVLMGNYSISILSIKTAFQNDNSLNESPVFSNFSKYRETIMNRLATMNQAEGSYSDKSQDVVIPAFIAAYTGKDPKKMKLSQFPAIPLPNWRVDYAGLSRLELLKNFFSSVNLTHSYTSNYTVRNFTSSLEYEEGVVSMNNGKINEQLPSLKSDSGTYVPVYVIDQVTITERFAPLIGINVRTQNKITARVEYNQERNILLQLSNIQVTEIQNKDLVIGLGFTRNNTRLPFKVNGKNTVLKNDLNFRCDFTLRSGRTIQRSIEEGSTVTAGNLGIQFKPAITYTVNQRLNLQMYFDRNINDPRISSSFKRSNTNFGVQLRYSLSQ</sequence>
<comment type="caution">
    <text evidence="3">The sequence shown here is derived from an EMBL/GenBank/DDBJ whole genome shotgun (WGS) entry which is preliminary data.</text>
</comment>
<gene>
    <name evidence="3" type="primary">sprA</name>
    <name evidence="3" type="ORF">Q0590_12355</name>
</gene>
<proteinExistence type="predicted"/>
<evidence type="ECO:0000313" key="3">
    <source>
        <dbReference type="EMBL" id="MDO1447051.1"/>
    </source>
</evidence>
<dbReference type="InterPro" id="IPR025684">
    <property type="entry name" value="SprA_N_dom"/>
</dbReference>
<reference evidence="3" key="1">
    <citation type="submission" date="2023-07" db="EMBL/GenBank/DDBJ databases">
        <title>The genome sequence of Rhodocytophaga aerolata KACC 12507.</title>
        <authorList>
            <person name="Zhang X."/>
        </authorList>
    </citation>
    <scope>NUCLEOTIDE SEQUENCE</scope>
    <source>
        <strain evidence="3">KACC 12507</strain>
    </source>
</reference>
<feature type="compositionally biased region" description="Pro residues" evidence="1">
    <location>
        <begin position="1915"/>
        <end position="1927"/>
    </location>
</feature>
<dbReference type="NCBIfam" id="TIGR04189">
    <property type="entry name" value="surface_SprA"/>
    <property type="match status" value="1"/>
</dbReference>
<dbReference type="Proteomes" id="UP001168528">
    <property type="component" value="Unassembled WGS sequence"/>
</dbReference>
<name>A0ABT8R4M6_9BACT</name>
<dbReference type="InterPro" id="IPR026377">
    <property type="entry name" value="Cell_surface_SprA"/>
</dbReference>
<dbReference type="Pfam" id="PF14349">
    <property type="entry name" value="SprA_N"/>
    <property type="match status" value="2"/>
</dbReference>
<organism evidence="3 4">
    <name type="scientific">Rhodocytophaga aerolata</name>
    <dbReference type="NCBI Taxonomy" id="455078"/>
    <lineage>
        <taxon>Bacteria</taxon>
        <taxon>Pseudomonadati</taxon>
        <taxon>Bacteroidota</taxon>
        <taxon>Cytophagia</taxon>
        <taxon>Cytophagales</taxon>
        <taxon>Rhodocytophagaceae</taxon>
        <taxon>Rhodocytophaga</taxon>
    </lineage>
</organism>
<accession>A0ABT8R4M6</accession>
<dbReference type="EMBL" id="JAUKPO010000006">
    <property type="protein sequence ID" value="MDO1447051.1"/>
    <property type="molecule type" value="Genomic_DNA"/>
</dbReference>
<protein>
    <submittedName>
        <fullName evidence="3">Cell surface protein SprA</fullName>
    </submittedName>
</protein>
<feature type="compositionally biased region" description="Low complexity" evidence="1">
    <location>
        <begin position="1928"/>
        <end position="1938"/>
    </location>
</feature>
<evidence type="ECO:0000313" key="4">
    <source>
        <dbReference type="Proteomes" id="UP001168528"/>
    </source>
</evidence>
<dbReference type="RefSeq" id="WP_302037855.1">
    <property type="nucleotide sequence ID" value="NZ_JAUKPO010000006.1"/>
</dbReference>
<feature type="domain" description="Gliding motility protein SprA N-terminal" evidence="2">
    <location>
        <begin position="1110"/>
        <end position="1608"/>
    </location>
</feature>
<feature type="region of interest" description="Disordered" evidence="1">
    <location>
        <begin position="1913"/>
        <end position="1941"/>
    </location>
</feature>
<evidence type="ECO:0000259" key="2">
    <source>
        <dbReference type="Pfam" id="PF14349"/>
    </source>
</evidence>